<evidence type="ECO:0000313" key="1">
    <source>
        <dbReference type="Proteomes" id="UP000492821"/>
    </source>
</evidence>
<dbReference type="AlphaFoldDB" id="A0A7E4VVN4"/>
<dbReference type="WBParaSite" id="Pan_g2971.t1">
    <property type="protein sequence ID" value="Pan_g2971.t1"/>
    <property type="gene ID" value="Pan_g2971"/>
</dbReference>
<organism evidence="1 2">
    <name type="scientific">Panagrellus redivivus</name>
    <name type="common">Microworm</name>
    <dbReference type="NCBI Taxonomy" id="6233"/>
    <lineage>
        <taxon>Eukaryota</taxon>
        <taxon>Metazoa</taxon>
        <taxon>Ecdysozoa</taxon>
        <taxon>Nematoda</taxon>
        <taxon>Chromadorea</taxon>
        <taxon>Rhabditida</taxon>
        <taxon>Tylenchina</taxon>
        <taxon>Panagrolaimomorpha</taxon>
        <taxon>Panagrolaimoidea</taxon>
        <taxon>Panagrolaimidae</taxon>
        <taxon>Panagrellus</taxon>
    </lineage>
</organism>
<evidence type="ECO:0000313" key="2">
    <source>
        <dbReference type="WBParaSite" id="Pan_g2971.t1"/>
    </source>
</evidence>
<keyword evidence="1" id="KW-1185">Reference proteome</keyword>
<dbReference type="Proteomes" id="UP000492821">
    <property type="component" value="Unassembled WGS sequence"/>
</dbReference>
<accession>A0A7E4VVN4</accession>
<proteinExistence type="predicted"/>
<protein>
    <submittedName>
        <fullName evidence="2">Uncharacterized protein</fullName>
    </submittedName>
</protein>
<name>A0A7E4VVN4_PANRE</name>
<reference evidence="2" key="2">
    <citation type="submission" date="2020-10" db="UniProtKB">
        <authorList>
            <consortium name="WormBaseParasite"/>
        </authorList>
    </citation>
    <scope>IDENTIFICATION</scope>
</reference>
<reference evidence="1" key="1">
    <citation type="journal article" date="2013" name="Genetics">
        <title>The draft genome and transcriptome of Panagrellus redivivus are shaped by the harsh demands of a free-living lifestyle.</title>
        <authorList>
            <person name="Srinivasan J."/>
            <person name="Dillman A.R."/>
            <person name="Macchietto M.G."/>
            <person name="Heikkinen L."/>
            <person name="Lakso M."/>
            <person name="Fracchia K.M."/>
            <person name="Antoshechkin I."/>
            <person name="Mortazavi A."/>
            <person name="Wong G."/>
            <person name="Sternberg P.W."/>
        </authorList>
    </citation>
    <scope>NUCLEOTIDE SEQUENCE [LARGE SCALE GENOMIC DNA]</scope>
    <source>
        <strain evidence="1">MT8872</strain>
    </source>
</reference>
<sequence>MPYPLSKLPYGLRSRLHELAAPVERYHLQIAAGNASICPPIQKVQKTKDCCLDFNYNNGEVIDSETHCPPKPIEYEKDGLVRYGCARIRVKNANAQNLAGPFDYFLNPTIDLVFKNCHLSLPFLEEAAKIIGTTPSVRFWGSTNSAYRLNVAVLMTLFPNVKGIAFQDAPFDPTWMTDIALFDQHNLTRLELTLTLEQYKMYSVDAIEAFLRAQKKGFNLCIIVNDTRRQANTIDYDFEVAVRGKFETHRRGEGFTHIDFRINETETFLYLTDI</sequence>